<dbReference type="GO" id="GO:0004190">
    <property type="term" value="F:aspartic-type endopeptidase activity"/>
    <property type="evidence" value="ECO:0007669"/>
    <property type="project" value="InterPro"/>
</dbReference>
<protein>
    <submittedName>
        <fullName evidence="7">Aspartyl protease</fullName>
        <ecNumber evidence="7">3.4.23.12</ecNumber>
    </submittedName>
</protein>
<dbReference type="EMBL" id="NKXS01005657">
    <property type="protein sequence ID" value="PIN03064.1"/>
    <property type="molecule type" value="Genomic_DNA"/>
</dbReference>
<dbReference type="Pfam" id="PF14543">
    <property type="entry name" value="TAXi_N"/>
    <property type="match status" value="1"/>
</dbReference>
<organism evidence="7 8">
    <name type="scientific">Handroanthus impetiginosus</name>
    <dbReference type="NCBI Taxonomy" id="429701"/>
    <lineage>
        <taxon>Eukaryota</taxon>
        <taxon>Viridiplantae</taxon>
        <taxon>Streptophyta</taxon>
        <taxon>Embryophyta</taxon>
        <taxon>Tracheophyta</taxon>
        <taxon>Spermatophyta</taxon>
        <taxon>Magnoliopsida</taxon>
        <taxon>eudicotyledons</taxon>
        <taxon>Gunneridae</taxon>
        <taxon>Pentapetalae</taxon>
        <taxon>asterids</taxon>
        <taxon>lamiids</taxon>
        <taxon>Lamiales</taxon>
        <taxon>Bignoniaceae</taxon>
        <taxon>Crescentiina</taxon>
        <taxon>Tabebuia alliance</taxon>
        <taxon>Handroanthus</taxon>
    </lineage>
</organism>
<comment type="caution">
    <text evidence="7">The sequence shown here is derived from an EMBL/GenBank/DDBJ whole genome shotgun (WGS) entry which is preliminary data.</text>
</comment>
<dbReference type="GO" id="GO:0006508">
    <property type="term" value="P:proteolysis"/>
    <property type="evidence" value="ECO:0007669"/>
    <property type="project" value="UniProtKB-KW"/>
</dbReference>
<dbReference type="InterPro" id="IPR033121">
    <property type="entry name" value="PEPTIDASE_A1"/>
</dbReference>
<dbReference type="EC" id="3.4.23.12" evidence="7"/>
<reference evidence="8" key="1">
    <citation type="journal article" date="2018" name="Gigascience">
        <title>Genome assembly of the Pink Ipe (Handroanthus impetiginosus, Bignoniaceae), a highly valued, ecologically keystone Neotropical timber forest tree.</title>
        <authorList>
            <person name="Silva-Junior O.B."/>
            <person name="Grattapaglia D."/>
            <person name="Novaes E."/>
            <person name="Collevatti R.G."/>
        </authorList>
    </citation>
    <scope>NUCLEOTIDE SEQUENCE [LARGE SCALE GENOMIC DNA]</scope>
    <source>
        <strain evidence="8">cv. UFG-1</strain>
    </source>
</reference>
<dbReference type="PROSITE" id="PS51767">
    <property type="entry name" value="PEPTIDASE_A1"/>
    <property type="match status" value="1"/>
</dbReference>
<keyword evidence="8" id="KW-1185">Reference proteome</keyword>
<dbReference type="OrthoDB" id="1904546at2759"/>
<gene>
    <name evidence="7" type="ORF">CDL12_24420</name>
</gene>
<accession>A0A2G9GCP7</accession>
<evidence type="ECO:0000256" key="1">
    <source>
        <dbReference type="ARBA" id="ARBA00004239"/>
    </source>
</evidence>
<dbReference type="STRING" id="429701.A0A2G9GCP7"/>
<feature type="domain" description="Peptidase A1" evidence="6">
    <location>
        <begin position="43"/>
        <end position="415"/>
    </location>
</feature>
<dbReference type="InterPro" id="IPR032861">
    <property type="entry name" value="TAXi_N"/>
</dbReference>
<evidence type="ECO:0000259" key="6">
    <source>
        <dbReference type="PROSITE" id="PS51767"/>
    </source>
</evidence>
<dbReference type="Gene3D" id="2.40.70.10">
    <property type="entry name" value="Acid Proteases"/>
    <property type="match status" value="2"/>
</dbReference>
<keyword evidence="3" id="KW-0964">Secreted</keyword>
<keyword evidence="7" id="KW-0378">Hydrolase</keyword>
<evidence type="ECO:0000256" key="2">
    <source>
        <dbReference type="ARBA" id="ARBA00007447"/>
    </source>
</evidence>
<dbReference type="PANTHER" id="PTHR47965">
    <property type="entry name" value="ASPARTYL PROTEASE-RELATED"/>
    <property type="match status" value="1"/>
</dbReference>
<dbReference type="SUPFAM" id="SSF50630">
    <property type="entry name" value="Acid proteases"/>
    <property type="match status" value="1"/>
</dbReference>
<feature type="signal peptide" evidence="5">
    <location>
        <begin position="1"/>
        <end position="25"/>
    </location>
</feature>
<evidence type="ECO:0000313" key="7">
    <source>
        <dbReference type="EMBL" id="PIN03064.1"/>
    </source>
</evidence>
<evidence type="ECO:0000256" key="5">
    <source>
        <dbReference type="SAM" id="SignalP"/>
    </source>
</evidence>
<dbReference type="AlphaFoldDB" id="A0A2G9GCP7"/>
<dbReference type="GO" id="GO:0005576">
    <property type="term" value="C:extracellular region"/>
    <property type="evidence" value="ECO:0007669"/>
    <property type="project" value="UniProtKB-SubCell"/>
</dbReference>
<keyword evidence="7" id="KW-0645">Protease</keyword>
<dbReference type="Proteomes" id="UP000231279">
    <property type="component" value="Unassembled WGS sequence"/>
</dbReference>
<dbReference type="InterPro" id="IPR032799">
    <property type="entry name" value="TAXi_C"/>
</dbReference>
<dbReference type="InterPro" id="IPR001461">
    <property type="entry name" value="Aspartic_peptidase_A1"/>
</dbReference>
<dbReference type="InterPro" id="IPR021109">
    <property type="entry name" value="Peptidase_aspartic_dom_sf"/>
</dbReference>
<keyword evidence="4 5" id="KW-0732">Signal</keyword>
<name>A0A2G9GCP7_9LAMI</name>
<sequence length="433" mass="47469">MSSPLITTILLLSSILLHSSTQVSSQTATLFSPIRKDESTNLYTMLIYLKTPLQPSQLHLDVGSYLPWYDCARHYKSSSYQPVIYNSSLCINLDTKVYGNCFDKPGPGCSNDTCSYFPENPVTRKGGMGELLTDKFSLTVAKNPAQLGPVSEIVLSCTTPNKYSRIYRGLAKGSTGLASLGRFNYSLSAQISRGSSSLWIFTLCLPSLSNASGIVLFNSPKIDVSNSLIYTPLILGPRGADTQSFYWYKSPDYYIGLTSFKVNGKLVLLNQTLLAIDELGLGGTKISTSKPYTVLQSSIFTALADAFVKESGKLNFTLVNPVEPFSVCYAAEKIPITRVGPAFPAIDLVLQGKEVFWRIYGSNSMVRIKNEGVDAWCLGFMDGGLNTRTSIVIGGHQLEDNLLEFDLERERLGFSSSLLLRGTTCADFDFKTT</sequence>
<dbReference type="FunFam" id="2.40.70.10:FF:000041">
    <property type="entry name" value="Basic 7S globulin"/>
    <property type="match status" value="1"/>
</dbReference>
<feature type="chain" id="PRO_5013708404" evidence="5">
    <location>
        <begin position="26"/>
        <end position="433"/>
    </location>
</feature>
<evidence type="ECO:0000313" key="8">
    <source>
        <dbReference type="Proteomes" id="UP000231279"/>
    </source>
</evidence>
<evidence type="ECO:0000256" key="3">
    <source>
        <dbReference type="ARBA" id="ARBA00022525"/>
    </source>
</evidence>
<comment type="similarity">
    <text evidence="2">Belongs to the peptidase A1 family.</text>
</comment>
<proteinExistence type="inferred from homology"/>
<dbReference type="Pfam" id="PF14541">
    <property type="entry name" value="TAXi_C"/>
    <property type="match status" value="1"/>
</dbReference>
<evidence type="ECO:0000256" key="4">
    <source>
        <dbReference type="ARBA" id="ARBA00022729"/>
    </source>
</evidence>
<comment type="subcellular location">
    <subcellularLocation>
        <location evidence="1">Secreted</location>
        <location evidence="1">Extracellular space</location>
    </subcellularLocation>
</comment>
<dbReference type="PANTHER" id="PTHR47965:SF67">
    <property type="entry name" value="BASIC 7S GLOBULIN 2-LIKE"/>
    <property type="match status" value="1"/>
</dbReference>